<feature type="domain" description="YqaJ viral recombinase" evidence="1">
    <location>
        <begin position="12"/>
        <end position="149"/>
    </location>
</feature>
<gene>
    <name evidence="2" type="ORF">ABB26_05190</name>
</gene>
<protein>
    <submittedName>
        <fullName evidence="2">YqaJ-like viral recombinase domain protein</fullName>
    </submittedName>
</protein>
<dbReference type="AlphaFoldDB" id="A0A0R0C7A0"/>
<dbReference type="InterPro" id="IPR019080">
    <property type="entry name" value="YqaJ_viral_recombinase"/>
</dbReference>
<dbReference type="RefSeq" id="WP_057632603.1">
    <property type="nucleotide sequence ID" value="NZ_LDJI01000009.1"/>
</dbReference>
<proteinExistence type="predicted"/>
<evidence type="ECO:0000313" key="2">
    <source>
        <dbReference type="EMBL" id="KRG65200.1"/>
    </source>
</evidence>
<dbReference type="STRING" id="405444.ABB26_05190"/>
<dbReference type="PANTHER" id="PTHR46609:SF6">
    <property type="entry name" value="EXONUCLEASE, PHAGE-TYPE_RECB, C-TERMINAL DOMAIN-CONTAINING PROTEIN-RELATED"/>
    <property type="match status" value="1"/>
</dbReference>
<sequence length="209" mass="24071">MKWHNVEQNSPEWDELKLGQPGSSAAATFMAHYGKDFGEPAQKLALRYALERVTGRKSEQNFSNAHMERGHAQEPIAKMLYEELHFVEVTNGGYFDHAEWGDSPDGLVDSDGTVEIKSVIASVHEATIKRGTFDSAYKWQIITHFDGTGRNWVDYASYCADYPEWDQLVVYRTYRDQVEKELSMLRERREQFIELIKTKASEINERKAA</sequence>
<dbReference type="InterPro" id="IPR011335">
    <property type="entry name" value="Restrct_endonuc-II-like"/>
</dbReference>
<evidence type="ECO:0000259" key="1">
    <source>
        <dbReference type="Pfam" id="PF09588"/>
    </source>
</evidence>
<accession>A0A0R0C7A0</accession>
<comment type="caution">
    <text evidence="2">The sequence shown here is derived from an EMBL/GenBank/DDBJ whole genome shotgun (WGS) entry which is preliminary data.</text>
</comment>
<reference evidence="2 3" key="1">
    <citation type="submission" date="2015-05" db="EMBL/GenBank/DDBJ databases">
        <title>Genome sequencing and analysis of members of genus Stenotrophomonas.</title>
        <authorList>
            <person name="Patil P.P."/>
            <person name="Midha S."/>
            <person name="Patil P.B."/>
        </authorList>
    </citation>
    <scope>NUCLEOTIDE SEQUENCE [LARGE SCALE GENOMIC DNA]</scope>
    <source>
        <strain evidence="2 3">DSM 18929</strain>
    </source>
</reference>
<organism evidence="2 3">
    <name type="scientific">Stenotrophomonas humi</name>
    <dbReference type="NCBI Taxonomy" id="405444"/>
    <lineage>
        <taxon>Bacteria</taxon>
        <taxon>Pseudomonadati</taxon>
        <taxon>Pseudomonadota</taxon>
        <taxon>Gammaproteobacteria</taxon>
        <taxon>Lysobacterales</taxon>
        <taxon>Lysobacteraceae</taxon>
        <taxon>Stenotrophomonas</taxon>
    </lineage>
</organism>
<keyword evidence="3" id="KW-1185">Reference proteome</keyword>
<dbReference type="Pfam" id="PF09588">
    <property type="entry name" value="YqaJ"/>
    <property type="match status" value="1"/>
</dbReference>
<dbReference type="Proteomes" id="UP000050864">
    <property type="component" value="Unassembled WGS sequence"/>
</dbReference>
<dbReference type="OrthoDB" id="1245848at2"/>
<dbReference type="EMBL" id="LDJI01000009">
    <property type="protein sequence ID" value="KRG65200.1"/>
    <property type="molecule type" value="Genomic_DNA"/>
</dbReference>
<dbReference type="InterPro" id="IPR051703">
    <property type="entry name" value="NF-kappa-B_Signaling_Reg"/>
</dbReference>
<name>A0A0R0C7A0_9GAMM</name>
<dbReference type="InterPro" id="IPR011604">
    <property type="entry name" value="PDDEXK-like_dom_sf"/>
</dbReference>
<dbReference type="PANTHER" id="PTHR46609">
    <property type="entry name" value="EXONUCLEASE, PHAGE-TYPE/RECB, C-TERMINAL DOMAIN-CONTAINING PROTEIN"/>
    <property type="match status" value="1"/>
</dbReference>
<dbReference type="Gene3D" id="3.90.320.10">
    <property type="match status" value="1"/>
</dbReference>
<dbReference type="PATRIC" id="fig|405444.3.peg.3750"/>
<evidence type="ECO:0000313" key="3">
    <source>
        <dbReference type="Proteomes" id="UP000050864"/>
    </source>
</evidence>
<dbReference type="SUPFAM" id="SSF52980">
    <property type="entry name" value="Restriction endonuclease-like"/>
    <property type="match status" value="1"/>
</dbReference>